<reference evidence="6" key="1">
    <citation type="journal article" date="2019" name="Int. J. Syst. Evol. Microbiol.">
        <title>The Global Catalogue of Microorganisms (GCM) 10K type strain sequencing project: providing services to taxonomists for standard genome sequencing and annotation.</title>
        <authorList>
            <consortium name="The Broad Institute Genomics Platform"/>
            <consortium name="The Broad Institute Genome Sequencing Center for Infectious Disease"/>
            <person name="Wu L."/>
            <person name="Ma J."/>
        </authorList>
    </citation>
    <scope>NUCLEOTIDE SEQUENCE [LARGE SCALE GENOMIC DNA]</scope>
    <source>
        <strain evidence="6">KCTC 42964</strain>
    </source>
</reference>
<sequence>MRVGRTRPIGGVIGAYRAAPAGRPASATARPAGAGPAAAAAAPIADSAEIMGIPAAELTPRVRGAIMSLMAEVDQLRQELARTRAKQAQLELLADQDTLVPVRNRRAFVRDVARALSLARRQDRPISLVFIDLTEFKQVNDVHGHTAGDAALTAVAETLVAHTRAADVVGRLGGDEFGVLLIDTDEAQAQVKARELVDALRANPLSWKGRQIPIRAAYGVYEIAPGEDAATALAAADEAMYRHKAEQRAAVAS</sequence>
<evidence type="ECO:0000259" key="4">
    <source>
        <dbReference type="PROSITE" id="PS50887"/>
    </source>
</evidence>
<protein>
    <recommendedName>
        <fullName evidence="1">diguanylate cyclase</fullName>
        <ecNumber evidence="1">2.7.7.65</ecNumber>
    </recommendedName>
</protein>
<comment type="catalytic activity">
    <reaction evidence="2">
        <text>2 GTP = 3',3'-c-di-GMP + 2 diphosphate</text>
        <dbReference type="Rhea" id="RHEA:24898"/>
        <dbReference type="ChEBI" id="CHEBI:33019"/>
        <dbReference type="ChEBI" id="CHEBI:37565"/>
        <dbReference type="ChEBI" id="CHEBI:58805"/>
        <dbReference type="EC" id="2.7.7.65"/>
    </reaction>
</comment>
<dbReference type="InterPro" id="IPR029787">
    <property type="entry name" value="Nucleotide_cyclase"/>
</dbReference>
<dbReference type="SUPFAM" id="SSF55073">
    <property type="entry name" value="Nucleotide cyclase"/>
    <property type="match status" value="1"/>
</dbReference>
<organism evidence="5 6">
    <name type="scientific">Marinibaculum pumilum</name>
    <dbReference type="NCBI Taxonomy" id="1766165"/>
    <lineage>
        <taxon>Bacteria</taxon>
        <taxon>Pseudomonadati</taxon>
        <taxon>Pseudomonadota</taxon>
        <taxon>Alphaproteobacteria</taxon>
        <taxon>Rhodospirillales</taxon>
        <taxon>Rhodospirillaceae</taxon>
        <taxon>Marinibaculum</taxon>
    </lineage>
</organism>
<dbReference type="NCBIfam" id="TIGR00254">
    <property type="entry name" value="GGDEF"/>
    <property type="match status" value="1"/>
</dbReference>
<dbReference type="SMART" id="SM00267">
    <property type="entry name" value="GGDEF"/>
    <property type="match status" value="1"/>
</dbReference>
<dbReference type="Proteomes" id="UP001595528">
    <property type="component" value="Unassembled WGS sequence"/>
</dbReference>
<dbReference type="EMBL" id="JBHRTR010000037">
    <property type="protein sequence ID" value="MFC3230275.1"/>
    <property type="molecule type" value="Genomic_DNA"/>
</dbReference>
<dbReference type="Pfam" id="PF00990">
    <property type="entry name" value="GGDEF"/>
    <property type="match status" value="1"/>
</dbReference>
<accession>A0ABV7L6M3</accession>
<evidence type="ECO:0000256" key="3">
    <source>
        <dbReference type="SAM" id="Coils"/>
    </source>
</evidence>
<dbReference type="EC" id="2.7.7.65" evidence="1"/>
<evidence type="ECO:0000256" key="2">
    <source>
        <dbReference type="ARBA" id="ARBA00034247"/>
    </source>
</evidence>
<gene>
    <name evidence="5" type="ORF">ACFOGJ_23695</name>
</gene>
<name>A0ABV7L6M3_9PROT</name>
<dbReference type="PANTHER" id="PTHR45138:SF9">
    <property type="entry name" value="DIGUANYLATE CYCLASE DGCM-RELATED"/>
    <property type="match status" value="1"/>
</dbReference>
<proteinExistence type="predicted"/>
<evidence type="ECO:0000256" key="1">
    <source>
        <dbReference type="ARBA" id="ARBA00012528"/>
    </source>
</evidence>
<dbReference type="InterPro" id="IPR000160">
    <property type="entry name" value="GGDEF_dom"/>
</dbReference>
<dbReference type="CDD" id="cd01949">
    <property type="entry name" value="GGDEF"/>
    <property type="match status" value="1"/>
</dbReference>
<feature type="domain" description="GGDEF" evidence="4">
    <location>
        <begin position="124"/>
        <end position="253"/>
    </location>
</feature>
<keyword evidence="6" id="KW-1185">Reference proteome</keyword>
<evidence type="ECO:0000313" key="5">
    <source>
        <dbReference type="EMBL" id="MFC3230275.1"/>
    </source>
</evidence>
<dbReference type="Gene3D" id="3.30.70.270">
    <property type="match status" value="1"/>
</dbReference>
<dbReference type="RefSeq" id="WP_379905294.1">
    <property type="nucleotide sequence ID" value="NZ_JBHRTR010000037.1"/>
</dbReference>
<dbReference type="PROSITE" id="PS50887">
    <property type="entry name" value="GGDEF"/>
    <property type="match status" value="1"/>
</dbReference>
<dbReference type="InterPro" id="IPR043128">
    <property type="entry name" value="Rev_trsase/Diguanyl_cyclase"/>
</dbReference>
<dbReference type="PANTHER" id="PTHR45138">
    <property type="entry name" value="REGULATORY COMPONENTS OF SENSORY TRANSDUCTION SYSTEM"/>
    <property type="match status" value="1"/>
</dbReference>
<dbReference type="InterPro" id="IPR050469">
    <property type="entry name" value="Diguanylate_Cyclase"/>
</dbReference>
<evidence type="ECO:0000313" key="6">
    <source>
        <dbReference type="Proteomes" id="UP001595528"/>
    </source>
</evidence>
<keyword evidence="3" id="KW-0175">Coiled coil</keyword>
<comment type="caution">
    <text evidence="5">The sequence shown here is derived from an EMBL/GenBank/DDBJ whole genome shotgun (WGS) entry which is preliminary data.</text>
</comment>
<feature type="coiled-coil region" evidence="3">
    <location>
        <begin position="66"/>
        <end position="93"/>
    </location>
</feature>